<dbReference type="Pfam" id="PF00078">
    <property type="entry name" value="RVT_1"/>
    <property type="match status" value="1"/>
</dbReference>
<dbReference type="InterPro" id="IPR041588">
    <property type="entry name" value="Integrase_H2C2"/>
</dbReference>
<feature type="compositionally biased region" description="Polar residues" evidence="1">
    <location>
        <begin position="1263"/>
        <end position="1272"/>
    </location>
</feature>
<dbReference type="GO" id="GO:0015074">
    <property type="term" value="P:DNA integration"/>
    <property type="evidence" value="ECO:0007669"/>
    <property type="project" value="InterPro"/>
</dbReference>
<dbReference type="Pfam" id="PF18701">
    <property type="entry name" value="DUF5641"/>
    <property type="match status" value="1"/>
</dbReference>
<dbReference type="InterPro" id="IPR036397">
    <property type="entry name" value="RNaseH_sf"/>
</dbReference>
<dbReference type="SUPFAM" id="SSF53098">
    <property type="entry name" value="Ribonuclease H-like"/>
    <property type="match status" value="1"/>
</dbReference>
<feature type="compositionally biased region" description="Polar residues" evidence="1">
    <location>
        <begin position="1287"/>
        <end position="1313"/>
    </location>
</feature>
<dbReference type="PANTHER" id="PTHR47331">
    <property type="entry name" value="PHD-TYPE DOMAIN-CONTAINING PROTEIN"/>
    <property type="match status" value="1"/>
</dbReference>
<dbReference type="InterPro" id="IPR043128">
    <property type="entry name" value="Rev_trsase/Diguanyl_cyclase"/>
</dbReference>
<dbReference type="PANTHER" id="PTHR47331:SF1">
    <property type="entry name" value="GAG-LIKE PROTEIN"/>
    <property type="match status" value="1"/>
</dbReference>
<dbReference type="Gene3D" id="1.10.340.70">
    <property type="match status" value="1"/>
</dbReference>
<accession>A0A8D9FFM0</accession>
<protein>
    <recommendedName>
        <fullName evidence="2">Integrase catalytic domain-containing protein</fullName>
    </recommendedName>
</protein>
<dbReference type="Pfam" id="PF05585">
    <property type="entry name" value="DUF1758"/>
    <property type="match status" value="1"/>
</dbReference>
<evidence type="ECO:0000313" key="3">
    <source>
        <dbReference type="EMBL" id="CAG6788292.1"/>
    </source>
</evidence>
<dbReference type="Gene3D" id="3.30.70.270">
    <property type="match status" value="1"/>
</dbReference>
<dbReference type="InterPro" id="IPR001584">
    <property type="entry name" value="Integrase_cat-core"/>
</dbReference>
<dbReference type="InterPro" id="IPR000477">
    <property type="entry name" value="RT_dom"/>
</dbReference>
<feature type="domain" description="Integrase catalytic" evidence="2">
    <location>
        <begin position="947"/>
        <end position="1121"/>
    </location>
</feature>
<dbReference type="Gene3D" id="3.10.10.10">
    <property type="entry name" value="HIV Type 1 Reverse Transcriptase, subunit A, domain 1"/>
    <property type="match status" value="1"/>
</dbReference>
<dbReference type="Gene3D" id="3.30.420.10">
    <property type="entry name" value="Ribonuclease H-like superfamily/Ribonuclease H"/>
    <property type="match status" value="1"/>
</dbReference>
<dbReference type="GO" id="GO:0071897">
    <property type="term" value="P:DNA biosynthetic process"/>
    <property type="evidence" value="ECO:0007669"/>
    <property type="project" value="UniProtKB-ARBA"/>
</dbReference>
<dbReference type="InterPro" id="IPR008737">
    <property type="entry name" value="DUF1758"/>
</dbReference>
<feature type="compositionally biased region" description="Basic and acidic residues" evidence="1">
    <location>
        <begin position="1273"/>
        <end position="1285"/>
    </location>
</feature>
<dbReference type="InterPro" id="IPR040676">
    <property type="entry name" value="DUF5641"/>
</dbReference>
<dbReference type="InterPro" id="IPR043502">
    <property type="entry name" value="DNA/RNA_pol_sf"/>
</dbReference>
<dbReference type="InterPro" id="IPR008042">
    <property type="entry name" value="Retrotrans_Pao"/>
</dbReference>
<dbReference type="Pfam" id="PF05380">
    <property type="entry name" value="Peptidase_A17"/>
    <property type="match status" value="1"/>
</dbReference>
<dbReference type="GO" id="GO:0003676">
    <property type="term" value="F:nucleic acid binding"/>
    <property type="evidence" value="ECO:0007669"/>
    <property type="project" value="InterPro"/>
</dbReference>
<evidence type="ECO:0000256" key="1">
    <source>
        <dbReference type="SAM" id="MobiDB-lite"/>
    </source>
</evidence>
<dbReference type="InterPro" id="IPR012337">
    <property type="entry name" value="RNaseH-like_sf"/>
</dbReference>
<name>A0A8D9FFM0_9HEMI</name>
<organism evidence="3">
    <name type="scientific">Cacopsylla melanoneura</name>
    <dbReference type="NCBI Taxonomy" id="428564"/>
    <lineage>
        <taxon>Eukaryota</taxon>
        <taxon>Metazoa</taxon>
        <taxon>Ecdysozoa</taxon>
        <taxon>Arthropoda</taxon>
        <taxon>Hexapoda</taxon>
        <taxon>Insecta</taxon>
        <taxon>Pterygota</taxon>
        <taxon>Neoptera</taxon>
        <taxon>Paraneoptera</taxon>
        <taxon>Hemiptera</taxon>
        <taxon>Sternorrhyncha</taxon>
        <taxon>Psylloidea</taxon>
        <taxon>Psyllidae</taxon>
        <taxon>Psyllinae</taxon>
        <taxon>Cacopsylla</taxon>
    </lineage>
</organism>
<proteinExistence type="predicted"/>
<feature type="region of interest" description="Disordered" evidence="1">
    <location>
        <begin position="1263"/>
        <end position="1316"/>
    </location>
</feature>
<dbReference type="Pfam" id="PF17921">
    <property type="entry name" value="Integrase_H2C2"/>
    <property type="match status" value="1"/>
</dbReference>
<dbReference type="SUPFAM" id="SSF56672">
    <property type="entry name" value="DNA/RNA polymerases"/>
    <property type="match status" value="1"/>
</dbReference>
<dbReference type="PROSITE" id="PS50994">
    <property type="entry name" value="INTEGRASE"/>
    <property type="match status" value="1"/>
</dbReference>
<dbReference type="EMBL" id="HBUF01659060">
    <property type="protein sequence ID" value="CAG6788292.1"/>
    <property type="molecule type" value="Transcribed_RNA"/>
</dbReference>
<dbReference type="GO" id="GO:0042575">
    <property type="term" value="C:DNA polymerase complex"/>
    <property type="evidence" value="ECO:0007669"/>
    <property type="project" value="UniProtKB-ARBA"/>
</dbReference>
<sequence length="1340" mass="151367">MIRIIFDTGSQRSYVTNSLANLLIFSDECSAIEVDLTVYTFGCMKPKTIKTSFVPLKIRLSDDSVLEISAYAVPRITGPLASNFVFKQQIQKQFSDVNIAVDTKVDKPADLLIGCDLYYSFVTGQIRHVQDSLYLVQSKLGWIVCGQQIDKFPDQTLSFLTYVSGIDDPTSQFVVPDPPLNDDNIKELWELEAIGIRDSPKILQQDEIIDFFNKTTIFKDGRYHVKWPWTQYPADLPTNLGLATGRLTSLVKRLDHETLKLYDQVLQDQLRLGVIEVVEHHADFPPHPVHYLPHHCVIQEGKTTKLRVVYDASAKTRGSHSLNDYLFKGPRMLDDLVGFLILFRLYDIALVADIEKAFLQVGLQLEDRDVTRFVWLKDVYGGVHPDNIVHFRFTRVPFGIVSSPFILAATLKYHLVRQDSVEAKLISDSLYVDNLLRSVQTLEQAKAIFSVGNSTFNELSMNIREWNSNSQDFMGFIPDEKKSSKKIISVLGLEWNRIDDTLSIAVDVNRFDKPVSTKRDTLRVVASVFDPCGFIAPLTLPARILHQELWKDKCKWDDVIAQTRLEEWSKCVQILKTLKNIRLPRMFVKPSGESDPNKLSYQLHCFTDASLDAYAAVVYLRIASDDESSVSFVMSRSRLTPLRQRDHITIPKLELLGVLIGVRLVAYVKKTLNLENVQTFLWTDSQIVLAWIRSNHLLPPFVARRVAEIRSADQNQFRYVPSKLNPADAATRGDSAMYGLPALWTNGPPFLTQGNLEGDFPPESFTSASDCVSQLPSDCYITNQVLDDTNQVLGDTNQVSGDTNQVDKATSGKTFETDLQSLQLMHFPQEMSGASTHLTKSLRLFIDKSGLLRCNAKLQNADIPYDQRFPILLPRDSPFTYNTIKKIHEEQYHVGVTHTLSLLRKKYWVPAGRSQVSKVIRKCEACIKYGGGPYKMPDMPPLPKERVNTCPPFTYTGLDYLGPLTVLHEGTSQKRWCVILTCMATRAIHLELVHDMSSEEFLLCLRRFTAARGSPVVIVSDNALQFKLSAEILNSSFSQQNNIQWRFIPELSPWQGGFYERLVGLVKHCLRRTLDRTLLSNNQLTTVVKEVECVLNTRPLTVVGTDLEHVLTPSDFLSPVSPIVLDLPGDVSSNPMTATRTALVSSWKKSQAAFSQFRTMFVDQYLSSLAERGLKPHRQPRVLSDQIPSVGDVVQVKELQLSRSYWRVGQISELVPSKDGHTRTARVRMANGHTITRSISHLYPLEISEDLQTDKEISNVSKVSEASTASVQTDKETCNQSRDSEEYSTASHSEVQTVEGNSNQVSLGDSNSRPMRKAAEIARENIRRCLTFSIMNNIVH</sequence>
<reference evidence="3" key="1">
    <citation type="submission" date="2021-05" db="EMBL/GenBank/DDBJ databases">
        <authorList>
            <person name="Alioto T."/>
            <person name="Alioto T."/>
            <person name="Gomez Garrido J."/>
        </authorList>
    </citation>
    <scope>NUCLEOTIDE SEQUENCE</scope>
</reference>
<evidence type="ECO:0000259" key="2">
    <source>
        <dbReference type="PROSITE" id="PS50994"/>
    </source>
</evidence>